<protein>
    <submittedName>
        <fullName evidence="2">Uncharacterized protein</fullName>
    </submittedName>
</protein>
<dbReference type="AlphaFoldDB" id="A0ABD1LRF3"/>
<dbReference type="Proteomes" id="UP001603857">
    <property type="component" value="Unassembled WGS sequence"/>
</dbReference>
<evidence type="ECO:0000256" key="1">
    <source>
        <dbReference type="SAM" id="MobiDB-lite"/>
    </source>
</evidence>
<dbReference type="EMBL" id="JBGMDY010000008">
    <property type="protein sequence ID" value="KAL2326089.1"/>
    <property type="molecule type" value="Genomic_DNA"/>
</dbReference>
<sequence length="250" mass="28419">MSESQDSTAAADSEAQFAKKELQSMTPGQLVVREGAPPHAGEKPATLQQRVPAGESVFETVRNWQEGAKNVVFKAKKLIETEKDRWCLGKCPNLWTQNNQSKKFEQLIEMISGLLKEESKFVSDISYREIPRVIDTPSSRDCVALNSRTSMLNDMKKTLEDPKMYMIGVHGMDGVGKKALVKDPTPHDVPARLLRRQHHPPPHQRWCLNLGFLQTTWSQFCFYIEKLIFIDVEEWRKLGAAGWRSKPQPG</sequence>
<comment type="caution">
    <text evidence="2">The sequence shown here is derived from an EMBL/GenBank/DDBJ whole genome shotgun (WGS) entry which is preliminary data.</text>
</comment>
<keyword evidence="3" id="KW-1185">Reference proteome</keyword>
<feature type="region of interest" description="Disordered" evidence="1">
    <location>
        <begin position="1"/>
        <end position="51"/>
    </location>
</feature>
<organism evidence="2 3">
    <name type="scientific">Flemingia macrophylla</name>
    <dbReference type="NCBI Taxonomy" id="520843"/>
    <lineage>
        <taxon>Eukaryota</taxon>
        <taxon>Viridiplantae</taxon>
        <taxon>Streptophyta</taxon>
        <taxon>Embryophyta</taxon>
        <taxon>Tracheophyta</taxon>
        <taxon>Spermatophyta</taxon>
        <taxon>Magnoliopsida</taxon>
        <taxon>eudicotyledons</taxon>
        <taxon>Gunneridae</taxon>
        <taxon>Pentapetalae</taxon>
        <taxon>rosids</taxon>
        <taxon>fabids</taxon>
        <taxon>Fabales</taxon>
        <taxon>Fabaceae</taxon>
        <taxon>Papilionoideae</taxon>
        <taxon>50 kb inversion clade</taxon>
        <taxon>NPAAA clade</taxon>
        <taxon>indigoferoid/millettioid clade</taxon>
        <taxon>Phaseoleae</taxon>
        <taxon>Flemingia</taxon>
    </lineage>
</organism>
<proteinExistence type="predicted"/>
<gene>
    <name evidence="2" type="ORF">Fmac_025147</name>
</gene>
<accession>A0ABD1LRF3</accession>
<name>A0ABD1LRF3_9FABA</name>
<evidence type="ECO:0000313" key="2">
    <source>
        <dbReference type="EMBL" id="KAL2326089.1"/>
    </source>
</evidence>
<evidence type="ECO:0000313" key="3">
    <source>
        <dbReference type="Proteomes" id="UP001603857"/>
    </source>
</evidence>
<reference evidence="2 3" key="1">
    <citation type="submission" date="2024-08" db="EMBL/GenBank/DDBJ databases">
        <title>Insights into the chromosomal genome structure of Flemingia macrophylla.</title>
        <authorList>
            <person name="Ding Y."/>
            <person name="Zhao Y."/>
            <person name="Bi W."/>
            <person name="Wu M."/>
            <person name="Zhao G."/>
            <person name="Gong Y."/>
            <person name="Li W."/>
            <person name="Zhang P."/>
        </authorList>
    </citation>
    <scope>NUCLEOTIDE SEQUENCE [LARGE SCALE GENOMIC DNA]</scope>
    <source>
        <strain evidence="2">DYQJB</strain>
        <tissue evidence="2">Leaf</tissue>
    </source>
</reference>
<feature type="compositionally biased region" description="Polar residues" evidence="1">
    <location>
        <begin position="1"/>
        <end position="10"/>
    </location>
</feature>